<dbReference type="Proteomes" id="UP000295217">
    <property type="component" value="Unassembled WGS sequence"/>
</dbReference>
<evidence type="ECO:0000256" key="1">
    <source>
        <dbReference type="SAM" id="MobiDB-lite"/>
    </source>
</evidence>
<feature type="compositionally biased region" description="Low complexity" evidence="1">
    <location>
        <begin position="77"/>
        <end position="90"/>
    </location>
</feature>
<keyword evidence="3" id="KW-1185">Reference proteome</keyword>
<dbReference type="EMBL" id="SMLB01000025">
    <property type="protein sequence ID" value="TDD67890.1"/>
    <property type="molecule type" value="Genomic_DNA"/>
</dbReference>
<name>A0A4R5A9K5_9ACTN</name>
<feature type="region of interest" description="Disordered" evidence="1">
    <location>
        <begin position="77"/>
        <end position="100"/>
    </location>
</feature>
<dbReference type="AlphaFoldDB" id="A0A4R5A9K5"/>
<dbReference type="RefSeq" id="WP_132104504.1">
    <property type="nucleotide sequence ID" value="NZ_SMLB01000025.1"/>
</dbReference>
<reference evidence="2 3" key="1">
    <citation type="submission" date="2019-02" db="EMBL/GenBank/DDBJ databases">
        <title>Draft genome sequences of novel Actinobacteria.</title>
        <authorList>
            <person name="Sahin N."/>
            <person name="Ay H."/>
            <person name="Saygin H."/>
        </authorList>
    </citation>
    <scope>NUCLEOTIDE SEQUENCE [LARGE SCALE GENOMIC DNA]</scope>
    <source>
        <strain evidence="2 3">8K307</strain>
    </source>
</reference>
<organism evidence="2 3">
    <name type="scientific">Jiangella aurantiaca</name>
    <dbReference type="NCBI Taxonomy" id="2530373"/>
    <lineage>
        <taxon>Bacteria</taxon>
        <taxon>Bacillati</taxon>
        <taxon>Actinomycetota</taxon>
        <taxon>Actinomycetes</taxon>
        <taxon>Jiangellales</taxon>
        <taxon>Jiangellaceae</taxon>
        <taxon>Jiangella</taxon>
    </lineage>
</organism>
<gene>
    <name evidence="2" type="ORF">E1262_17950</name>
</gene>
<proteinExistence type="predicted"/>
<protein>
    <submittedName>
        <fullName evidence="2">Uncharacterized protein</fullName>
    </submittedName>
</protein>
<evidence type="ECO:0000313" key="3">
    <source>
        <dbReference type="Proteomes" id="UP000295217"/>
    </source>
</evidence>
<accession>A0A4R5A9K5</accession>
<sequence length="100" mass="10386">MTNSDLAFDGTLAYAGNSRGFRVLDISEAENPVALSDFVCNGSQGDVSVYGGLLFRSVDTHQSSTACTSVNVTASTPGLTGTALTGPRPAYRARPRDRAG</sequence>
<comment type="caution">
    <text evidence="2">The sequence shown here is derived from an EMBL/GenBank/DDBJ whole genome shotgun (WGS) entry which is preliminary data.</text>
</comment>
<evidence type="ECO:0000313" key="2">
    <source>
        <dbReference type="EMBL" id="TDD67890.1"/>
    </source>
</evidence>